<reference evidence="16" key="1">
    <citation type="journal article" date="2023" name="Mol. Phylogenet. Evol.">
        <title>Genome-scale phylogeny and comparative genomics of the fungal order Sordariales.</title>
        <authorList>
            <person name="Hensen N."/>
            <person name="Bonometti L."/>
            <person name="Westerberg I."/>
            <person name="Brannstrom I.O."/>
            <person name="Guillou S."/>
            <person name="Cros-Aarteil S."/>
            <person name="Calhoun S."/>
            <person name="Haridas S."/>
            <person name="Kuo A."/>
            <person name="Mondo S."/>
            <person name="Pangilinan J."/>
            <person name="Riley R."/>
            <person name="LaButti K."/>
            <person name="Andreopoulos B."/>
            <person name="Lipzen A."/>
            <person name="Chen C."/>
            <person name="Yan M."/>
            <person name="Daum C."/>
            <person name="Ng V."/>
            <person name="Clum A."/>
            <person name="Steindorff A."/>
            <person name="Ohm R.A."/>
            <person name="Martin F."/>
            <person name="Silar P."/>
            <person name="Natvig D.O."/>
            <person name="Lalanne C."/>
            <person name="Gautier V."/>
            <person name="Ament-Velasquez S.L."/>
            <person name="Kruys A."/>
            <person name="Hutchinson M.I."/>
            <person name="Powell A.J."/>
            <person name="Barry K."/>
            <person name="Miller A.N."/>
            <person name="Grigoriev I.V."/>
            <person name="Debuchy R."/>
            <person name="Gladieux P."/>
            <person name="Hiltunen Thoren M."/>
            <person name="Johannesson H."/>
        </authorList>
    </citation>
    <scope>NUCLEOTIDE SEQUENCE</scope>
    <source>
        <strain evidence="16">CBS 232.78</strain>
    </source>
</reference>
<evidence type="ECO:0000256" key="5">
    <source>
        <dbReference type="ARBA" id="ARBA00019973"/>
    </source>
</evidence>
<evidence type="ECO:0000256" key="8">
    <source>
        <dbReference type="ARBA" id="ARBA00022741"/>
    </source>
</evidence>
<keyword evidence="6" id="KW-0723">Serine/threonine-protein kinase</keyword>
<dbReference type="PROSITE" id="PS50011">
    <property type="entry name" value="PROTEIN_KINASE_DOM"/>
    <property type="match status" value="1"/>
</dbReference>
<evidence type="ECO:0000313" key="17">
    <source>
        <dbReference type="Proteomes" id="UP001285441"/>
    </source>
</evidence>
<evidence type="ECO:0000256" key="14">
    <source>
        <dbReference type="ARBA" id="ARBA00048679"/>
    </source>
</evidence>
<evidence type="ECO:0000256" key="2">
    <source>
        <dbReference type="ARBA" id="ARBA00011534"/>
    </source>
</evidence>
<dbReference type="GO" id="GO:0004674">
    <property type="term" value="F:protein serine/threonine kinase activity"/>
    <property type="evidence" value="ECO:0007669"/>
    <property type="project" value="UniProtKB-KW"/>
</dbReference>
<evidence type="ECO:0000256" key="1">
    <source>
        <dbReference type="ARBA" id="ARBA00003747"/>
    </source>
</evidence>
<evidence type="ECO:0000256" key="10">
    <source>
        <dbReference type="ARBA" id="ARBA00022840"/>
    </source>
</evidence>
<name>A0AAE0U1Z0_9PEZI</name>
<reference evidence="16" key="2">
    <citation type="submission" date="2023-06" db="EMBL/GenBank/DDBJ databases">
        <authorList>
            <consortium name="Lawrence Berkeley National Laboratory"/>
            <person name="Haridas S."/>
            <person name="Hensen N."/>
            <person name="Bonometti L."/>
            <person name="Westerberg I."/>
            <person name="Brannstrom I.O."/>
            <person name="Guillou S."/>
            <person name="Cros-Aarteil S."/>
            <person name="Calhoun S."/>
            <person name="Kuo A."/>
            <person name="Mondo S."/>
            <person name="Pangilinan J."/>
            <person name="Riley R."/>
            <person name="LaButti K."/>
            <person name="Andreopoulos B."/>
            <person name="Lipzen A."/>
            <person name="Chen C."/>
            <person name="Yanf M."/>
            <person name="Daum C."/>
            <person name="Ng V."/>
            <person name="Clum A."/>
            <person name="Steindorff A."/>
            <person name="Ohm R."/>
            <person name="Martin F."/>
            <person name="Silar P."/>
            <person name="Natvig D."/>
            <person name="Lalanne C."/>
            <person name="Gautier V."/>
            <person name="Ament-velasquez S.L."/>
            <person name="Kruys A."/>
            <person name="Hutchinson M.I."/>
            <person name="Powell A.J."/>
            <person name="Barry K."/>
            <person name="Miller A.N."/>
            <person name="Grigoriev I.V."/>
            <person name="Debuchy R."/>
            <person name="Gladieux P."/>
            <person name="Thoren M.H."/>
            <person name="Johannesson H."/>
        </authorList>
    </citation>
    <scope>NUCLEOTIDE SEQUENCE</scope>
    <source>
        <strain evidence="16">CBS 232.78</strain>
    </source>
</reference>
<dbReference type="EC" id="2.7.11.1" evidence="3"/>
<evidence type="ECO:0000313" key="16">
    <source>
        <dbReference type="EMBL" id="KAK3387922.1"/>
    </source>
</evidence>
<comment type="catalytic activity">
    <reaction evidence="14">
        <text>L-seryl-[protein] + ATP = O-phospho-L-seryl-[protein] + ADP + H(+)</text>
        <dbReference type="Rhea" id="RHEA:17989"/>
        <dbReference type="Rhea" id="RHEA-COMP:9863"/>
        <dbReference type="Rhea" id="RHEA-COMP:11604"/>
        <dbReference type="ChEBI" id="CHEBI:15378"/>
        <dbReference type="ChEBI" id="CHEBI:29999"/>
        <dbReference type="ChEBI" id="CHEBI:30616"/>
        <dbReference type="ChEBI" id="CHEBI:83421"/>
        <dbReference type="ChEBI" id="CHEBI:456216"/>
        <dbReference type="EC" id="2.7.11.1"/>
    </reaction>
</comment>
<dbReference type="PROSITE" id="PS00109">
    <property type="entry name" value="PROTEIN_KINASE_TYR"/>
    <property type="match status" value="1"/>
</dbReference>
<dbReference type="GO" id="GO:0007165">
    <property type="term" value="P:signal transduction"/>
    <property type="evidence" value="ECO:0007669"/>
    <property type="project" value="TreeGrafter"/>
</dbReference>
<dbReference type="AlphaFoldDB" id="A0AAE0U1Z0"/>
<evidence type="ECO:0000259" key="15">
    <source>
        <dbReference type="PROSITE" id="PS50011"/>
    </source>
</evidence>
<dbReference type="PANTHER" id="PTHR43895">
    <property type="entry name" value="CALCIUM/CALMODULIN-DEPENDENT PROTEIN KINASE KINASE-RELATED"/>
    <property type="match status" value="1"/>
</dbReference>
<proteinExistence type="predicted"/>
<dbReference type="InterPro" id="IPR000719">
    <property type="entry name" value="Prot_kinase_dom"/>
</dbReference>
<sequence>MGFFDNCRPKDRFTSSGRVYRDDSTICIAHDWDQRRTVAVGTTWGELSDENDYFFFWALSKHIDGSLSPETIAIQVSAEGDLVWASTKPEDDFTRIPFYPSVSDYPAGLPTVRRSKLTEIERVGIQADLVSYKVERCETKRVVFKYYVTPRNTDKLWHEAHCVMSIPRYPNIVPFDSLVVDSLDGIDARVLGFTTKFIPGGTLFDNVQRIFKLKYLEQLIEAIDFLNLKLGIIHGDISPWNLLIDEEADNLLVFDFNLAARLGWEGDQNHGKVFSYDKHRNDVKYTIFTLYEIITRDFHFRDEETYPEDQDAADVLRVESWKQHPDVRLDASPEKYRAVLDEWVARREKTDAELTHYTLAPEHISWPDVPEYLEARLRQTLVRNDEKFFEWQRPGSRAIKTEREEKGVWSPDINGSVEDTPRRLTTINIQS</sequence>
<dbReference type="Gene3D" id="1.10.510.10">
    <property type="entry name" value="Transferase(Phosphotransferase) domain 1"/>
    <property type="match status" value="1"/>
</dbReference>
<comment type="catalytic activity">
    <reaction evidence="13">
        <text>L-threonyl-[protein] + ATP = O-phospho-L-threonyl-[protein] + ADP + H(+)</text>
        <dbReference type="Rhea" id="RHEA:46608"/>
        <dbReference type="Rhea" id="RHEA-COMP:11060"/>
        <dbReference type="Rhea" id="RHEA-COMP:11605"/>
        <dbReference type="ChEBI" id="CHEBI:15378"/>
        <dbReference type="ChEBI" id="CHEBI:30013"/>
        <dbReference type="ChEBI" id="CHEBI:30616"/>
        <dbReference type="ChEBI" id="CHEBI:61977"/>
        <dbReference type="ChEBI" id="CHEBI:456216"/>
        <dbReference type="EC" id="2.7.11.1"/>
    </reaction>
</comment>
<dbReference type="GO" id="GO:0005524">
    <property type="term" value="F:ATP binding"/>
    <property type="evidence" value="ECO:0007669"/>
    <property type="project" value="UniProtKB-KW"/>
</dbReference>
<keyword evidence="17" id="KW-1185">Reference proteome</keyword>
<keyword evidence="9" id="KW-0418">Kinase</keyword>
<protein>
    <recommendedName>
        <fullName evidence="5">EKC/KEOPS complex subunit BUD32</fullName>
        <ecNumber evidence="3">2.7.11.1</ecNumber>
    </recommendedName>
    <alternativeName>
        <fullName evidence="11 12">Atypical Serine/threonine protein kinase BUD32</fullName>
    </alternativeName>
    <alternativeName>
        <fullName evidence="4">EKC/KEOPS complex subunit bud32</fullName>
    </alternativeName>
</protein>
<dbReference type="InterPro" id="IPR008266">
    <property type="entry name" value="Tyr_kinase_AS"/>
</dbReference>
<dbReference type="InterPro" id="IPR011009">
    <property type="entry name" value="Kinase-like_dom_sf"/>
</dbReference>
<dbReference type="Proteomes" id="UP001285441">
    <property type="component" value="Unassembled WGS sequence"/>
</dbReference>
<comment type="function">
    <text evidence="1">Component of the EKC/KEOPS complex that is required for the formation of a threonylcarbamoyl group on adenosine at position 37 (t(6)A37) in tRNAs that read codons beginning with adenine. The complex is probably involved in the transfer of the threonylcarbamoyl moiety of threonylcarbamoyl-AMP (TC-AMP) to the N6 group of A37. BUD32 has ATPase activity in the context of the EKC/KEOPS complex and likely plays a supporting role to the catalytic subunit KAE1. The EKC/KEOPS complex also promotes both telomere uncapping and telomere elongation. The complex is required for efficient recruitment of transcriptional coactivators.</text>
</comment>
<dbReference type="SUPFAM" id="SSF56112">
    <property type="entry name" value="Protein kinase-like (PK-like)"/>
    <property type="match status" value="1"/>
</dbReference>
<evidence type="ECO:0000256" key="9">
    <source>
        <dbReference type="ARBA" id="ARBA00022777"/>
    </source>
</evidence>
<evidence type="ECO:0000256" key="13">
    <source>
        <dbReference type="ARBA" id="ARBA00047899"/>
    </source>
</evidence>
<organism evidence="16 17">
    <name type="scientific">Podospora didyma</name>
    <dbReference type="NCBI Taxonomy" id="330526"/>
    <lineage>
        <taxon>Eukaryota</taxon>
        <taxon>Fungi</taxon>
        <taxon>Dikarya</taxon>
        <taxon>Ascomycota</taxon>
        <taxon>Pezizomycotina</taxon>
        <taxon>Sordariomycetes</taxon>
        <taxon>Sordariomycetidae</taxon>
        <taxon>Sordariales</taxon>
        <taxon>Podosporaceae</taxon>
        <taxon>Podospora</taxon>
    </lineage>
</organism>
<evidence type="ECO:0000256" key="11">
    <source>
        <dbReference type="ARBA" id="ARBA00030980"/>
    </source>
</evidence>
<accession>A0AAE0U1Z0</accession>
<keyword evidence="7" id="KW-0808">Transferase</keyword>
<comment type="subunit">
    <text evidence="2">Component of the EKC/KEOPS complex composed of at least BUD32, CGI121, GON7, KAE1 and PCC1; the whole complex dimerizes.</text>
</comment>
<evidence type="ECO:0000256" key="6">
    <source>
        <dbReference type="ARBA" id="ARBA00022527"/>
    </source>
</evidence>
<evidence type="ECO:0000256" key="3">
    <source>
        <dbReference type="ARBA" id="ARBA00012513"/>
    </source>
</evidence>
<evidence type="ECO:0000256" key="7">
    <source>
        <dbReference type="ARBA" id="ARBA00022679"/>
    </source>
</evidence>
<comment type="caution">
    <text evidence="16">The sequence shown here is derived from an EMBL/GenBank/DDBJ whole genome shotgun (WGS) entry which is preliminary data.</text>
</comment>
<evidence type="ECO:0000256" key="4">
    <source>
        <dbReference type="ARBA" id="ARBA00013948"/>
    </source>
</evidence>
<keyword evidence="8" id="KW-0547">Nucleotide-binding</keyword>
<dbReference type="SMART" id="SM00220">
    <property type="entry name" value="S_TKc"/>
    <property type="match status" value="1"/>
</dbReference>
<keyword evidence="10" id="KW-0067">ATP-binding</keyword>
<dbReference type="PANTHER" id="PTHR43895:SF32">
    <property type="entry name" value="SERINE_THREONINE-PROTEIN KINASE CHK1"/>
    <property type="match status" value="1"/>
</dbReference>
<feature type="domain" description="Protein kinase" evidence="15">
    <location>
        <begin position="117"/>
        <end position="389"/>
    </location>
</feature>
<dbReference type="EMBL" id="JAULSW010000003">
    <property type="protein sequence ID" value="KAK3387922.1"/>
    <property type="molecule type" value="Genomic_DNA"/>
</dbReference>
<evidence type="ECO:0000256" key="12">
    <source>
        <dbReference type="ARBA" id="ARBA00033194"/>
    </source>
</evidence>
<gene>
    <name evidence="16" type="ORF">B0H63DRAFT_166849</name>
</gene>